<organism evidence="10">
    <name type="scientific">Arundo donax</name>
    <name type="common">Giant reed</name>
    <name type="synonym">Donax arundinaceus</name>
    <dbReference type="NCBI Taxonomy" id="35708"/>
    <lineage>
        <taxon>Eukaryota</taxon>
        <taxon>Viridiplantae</taxon>
        <taxon>Streptophyta</taxon>
        <taxon>Embryophyta</taxon>
        <taxon>Tracheophyta</taxon>
        <taxon>Spermatophyta</taxon>
        <taxon>Magnoliopsida</taxon>
        <taxon>Liliopsida</taxon>
        <taxon>Poales</taxon>
        <taxon>Poaceae</taxon>
        <taxon>PACMAD clade</taxon>
        <taxon>Arundinoideae</taxon>
        <taxon>Arundineae</taxon>
        <taxon>Arundo</taxon>
    </lineage>
</organism>
<keyword evidence="5" id="KW-0677">Repeat</keyword>
<evidence type="ECO:0000256" key="3">
    <source>
        <dbReference type="ARBA" id="ARBA00022692"/>
    </source>
</evidence>
<keyword evidence="3" id="KW-0812">Transmembrane</keyword>
<evidence type="ECO:0000256" key="7">
    <source>
        <dbReference type="ARBA" id="ARBA00023136"/>
    </source>
</evidence>
<dbReference type="InterPro" id="IPR032675">
    <property type="entry name" value="LRR_dom_sf"/>
</dbReference>
<dbReference type="Pfam" id="PF00560">
    <property type="entry name" value="LRR_1"/>
    <property type="match status" value="3"/>
</dbReference>
<evidence type="ECO:0000256" key="8">
    <source>
        <dbReference type="ARBA" id="ARBA00023170"/>
    </source>
</evidence>
<evidence type="ECO:0000256" key="2">
    <source>
        <dbReference type="ARBA" id="ARBA00022614"/>
    </source>
</evidence>
<reference evidence="10" key="2">
    <citation type="journal article" date="2015" name="Data Brief">
        <title>Shoot transcriptome of the giant reed, Arundo donax.</title>
        <authorList>
            <person name="Barrero R.A."/>
            <person name="Guerrero F.D."/>
            <person name="Moolhuijzen P."/>
            <person name="Goolsby J.A."/>
            <person name="Tidwell J."/>
            <person name="Bellgard S.E."/>
            <person name="Bellgard M.I."/>
        </authorList>
    </citation>
    <scope>NUCLEOTIDE SEQUENCE</scope>
    <source>
        <tissue evidence="10">Shoot tissue taken approximately 20 cm above the soil surface</tissue>
    </source>
</reference>
<evidence type="ECO:0000313" key="10">
    <source>
        <dbReference type="EMBL" id="JAD33436.1"/>
    </source>
</evidence>
<evidence type="ECO:0000256" key="6">
    <source>
        <dbReference type="ARBA" id="ARBA00022989"/>
    </source>
</evidence>
<keyword evidence="9" id="KW-0325">Glycoprotein</keyword>
<keyword evidence="8" id="KW-0675">Receptor</keyword>
<dbReference type="GO" id="GO:0016020">
    <property type="term" value="C:membrane"/>
    <property type="evidence" value="ECO:0007669"/>
    <property type="project" value="UniProtKB-SubCell"/>
</dbReference>
<evidence type="ECO:0000256" key="1">
    <source>
        <dbReference type="ARBA" id="ARBA00004167"/>
    </source>
</evidence>
<dbReference type="InterPro" id="IPR001611">
    <property type="entry name" value="Leu-rich_rpt"/>
</dbReference>
<proteinExistence type="predicted"/>
<keyword evidence="4" id="KW-0732">Signal</keyword>
<sequence length="295" mass="32302">MLAGNQLSGLIPKEIGNCTSLIWLNIAENQLSGQIPQEIANIGSNPSPTFIENRKNQGEPLEPITNNCQAIDRWVPASYPEYDFIKLMMTSQKNCHTIWVRLATGYGPIPMSSYDEALGYVQLSGNLLSGEIPSVIGTMRNLSLLLDGNRLSRHLLSEIGQLQLVALNISNNAISGEITPEIGQMAFLQSLDLSWNNFSGAIPSSLKQLTELSKFNVSYNPLLSGDVPRTGQLSAFDEQSFLGDPLLSLHLPAGSSSHSTNSELYSDGTEKDPLCLLLIGHRQMFVPFHFSTVRI</sequence>
<evidence type="ECO:0000256" key="4">
    <source>
        <dbReference type="ARBA" id="ARBA00022729"/>
    </source>
</evidence>
<dbReference type="PANTHER" id="PTHR27000">
    <property type="entry name" value="LEUCINE-RICH REPEAT RECEPTOR-LIKE PROTEIN KINASE FAMILY PROTEIN-RELATED"/>
    <property type="match status" value="1"/>
</dbReference>
<reference evidence="10" key="1">
    <citation type="submission" date="2014-09" db="EMBL/GenBank/DDBJ databases">
        <authorList>
            <person name="Magalhaes I.L.F."/>
            <person name="Oliveira U."/>
            <person name="Santos F.R."/>
            <person name="Vidigal T.H.D.A."/>
            <person name="Brescovit A.D."/>
            <person name="Santos A.J."/>
        </authorList>
    </citation>
    <scope>NUCLEOTIDE SEQUENCE</scope>
    <source>
        <tissue evidence="10">Shoot tissue taken approximately 20 cm above the soil surface</tissue>
    </source>
</reference>
<evidence type="ECO:0000256" key="9">
    <source>
        <dbReference type="ARBA" id="ARBA00023180"/>
    </source>
</evidence>
<accession>A0A0A8Z3R0</accession>
<dbReference type="SUPFAM" id="SSF52058">
    <property type="entry name" value="L domain-like"/>
    <property type="match status" value="1"/>
</dbReference>
<dbReference type="EMBL" id="GBRH01264459">
    <property type="protein sequence ID" value="JAD33436.1"/>
    <property type="molecule type" value="Transcribed_RNA"/>
</dbReference>
<keyword evidence="7" id="KW-0472">Membrane</keyword>
<evidence type="ECO:0000256" key="5">
    <source>
        <dbReference type="ARBA" id="ARBA00022737"/>
    </source>
</evidence>
<keyword evidence="2" id="KW-0433">Leucine-rich repeat</keyword>
<name>A0A0A8Z3R0_ARUDO</name>
<dbReference type="PANTHER" id="PTHR27000:SF765">
    <property type="entry name" value="OS03G0400800 PROTEIN"/>
    <property type="match status" value="1"/>
</dbReference>
<dbReference type="AlphaFoldDB" id="A0A0A8Z3R0"/>
<keyword evidence="6" id="KW-1133">Transmembrane helix</keyword>
<comment type="subcellular location">
    <subcellularLocation>
        <location evidence="1">Membrane</location>
        <topology evidence="1">Single-pass membrane protein</topology>
    </subcellularLocation>
</comment>
<dbReference type="Gene3D" id="3.80.10.10">
    <property type="entry name" value="Ribonuclease Inhibitor"/>
    <property type="match status" value="2"/>
</dbReference>
<protein>
    <submittedName>
        <fullName evidence="10">Uncharacterized protein</fullName>
    </submittedName>
</protein>